<dbReference type="Proteomes" id="UP001153069">
    <property type="component" value="Unassembled WGS sequence"/>
</dbReference>
<evidence type="ECO:0000259" key="3">
    <source>
        <dbReference type="Pfam" id="PF22422"/>
    </source>
</evidence>
<accession>A0A9N8HLS9</accession>
<name>A0A9N8HLS9_9STRA</name>
<gene>
    <name evidence="4" type="ORF">SEMRO_836_G209090.1</name>
</gene>
<dbReference type="OrthoDB" id="44308at2759"/>
<feature type="compositionally biased region" description="Low complexity" evidence="1">
    <location>
        <begin position="1"/>
        <end position="12"/>
    </location>
</feature>
<evidence type="ECO:0000313" key="4">
    <source>
        <dbReference type="EMBL" id="CAB9517180.1"/>
    </source>
</evidence>
<keyword evidence="2" id="KW-0472">Membrane</keyword>
<feature type="region of interest" description="Disordered" evidence="1">
    <location>
        <begin position="84"/>
        <end position="112"/>
    </location>
</feature>
<feature type="compositionally biased region" description="Low complexity" evidence="1">
    <location>
        <begin position="84"/>
        <end position="101"/>
    </location>
</feature>
<dbReference type="InterPro" id="IPR012341">
    <property type="entry name" value="6hp_glycosidase-like_sf"/>
</dbReference>
<evidence type="ECO:0000256" key="1">
    <source>
        <dbReference type="SAM" id="MobiDB-lite"/>
    </source>
</evidence>
<dbReference type="Pfam" id="PF22422">
    <property type="entry name" value="MGH1-like_GH"/>
    <property type="match status" value="1"/>
</dbReference>
<keyword evidence="2" id="KW-1133">Transmembrane helix</keyword>
<dbReference type="Gene3D" id="1.50.10.10">
    <property type="match status" value="1"/>
</dbReference>
<keyword evidence="5" id="KW-1185">Reference proteome</keyword>
<proteinExistence type="predicted"/>
<dbReference type="GO" id="GO:0005975">
    <property type="term" value="P:carbohydrate metabolic process"/>
    <property type="evidence" value="ECO:0007669"/>
    <property type="project" value="InterPro"/>
</dbReference>
<dbReference type="AlphaFoldDB" id="A0A9N8HLS9"/>
<reference evidence="4" key="1">
    <citation type="submission" date="2020-06" db="EMBL/GenBank/DDBJ databases">
        <authorList>
            <consortium name="Plant Systems Biology data submission"/>
        </authorList>
    </citation>
    <scope>NUCLEOTIDE SEQUENCE</scope>
    <source>
        <strain evidence="4">D6</strain>
    </source>
</reference>
<feature type="domain" description="Mannosylglycerate hydrolase MGH1-like glycoside hydrolase" evidence="3">
    <location>
        <begin position="226"/>
        <end position="463"/>
    </location>
</feature>
<comment type="caution">
    <text evidence="4">The sequence shown here is derived from an EMBL/GenBank/DDBJ whole genome shotgun (WGS) entry which is preliminary data.</text>
</comment>
<dbReference type="SUPFAM" id="SSF48208">
    <property type="entry name" value="Six-hairpin glycosidases"/>
    <property type="match status" value="1"/>
</dbReference>
<evidence type="ECO:0000313" key="5">
    <source>
        <dbReference type="Proteomes" id="UP001153069"/>
    </source>
</evidence>
<sequence length="600" mass="66673">MKDNTNNSSSVSDDSHNAEDHGSDDEEAEPLVLEVDGSTTTSSTRGYALKRRPLVQFLGIYVLILLPMAGIGLSTVLLVGHATTSQKKNSSTTTSASASATEPPATMNDNKKPVTLSTGVAHWDAAFLVAMAEVSENIMANGNFMAGAGWTQLWTRDTSYAVQLGLALLYPQVSQVTLEACTQPHDDKDGHQHTLDSNILGTTTWLQDVCGHFNGWPYLSDAIVGAQGAWSLFLATGNTTFLEWAYNMTRSTLTWAELEVYDNTTGLFRGCSSFMESNSAYPTEYRFSGPKVGATKALSTNVLYYNGYTLAAQMEQVLHPGKKDKTNSQQLQTKAKHLRKAIRSRLWLEDHGYYAYYEEANGTLHPKMEGLGESLLLLAPNLESNQTRIRRLFESVHRTPHGIPCLWPQFDLHREKPKDYASYYHNGRIWPFVQGYWALAAARHKQVDVFQQELDSLVGLAMNSAPMETDTTGTQDQPTFAEFYQLDGTYMWKRRRQLWSSAGYLGMILHGLFGMELQVDGILFRPVVPAQSTNTTSTTEEQVMTLENLRYRRALLTLHITGHGTVVDTFAINGKPQDKPFLAADAVGHQKIEMVLKQDG</sequence>
<keyword evidence="2" id="KW-0812">Transmembrane</keyword>
<dbReference type="EMBL" id="CAICTM010000835">
    <property type="protein sequence ID" value="CAB9517180.1"/>
    <property type="molecule type" value="Genomic_DNA"/>
</dbReference>
<evidence type="ECO:0000256" key="2">
    <source>
        <dbReference type="SAM" id="Phobius"/>
    </source>
</evidence>
<dbReference type="InterPro" id="IPR008928">
    <property type="entry name" value="6-hairpin_glycosidase_sf"/>
</dbReference>
<protein>
    <recommendedName>
        <fullName evidence="3">Mannosylglycerate hydrolase MGH1-like glycoside hydrolase domain-containing protein</fullName>
    </recommendedName>
</protein>
<organism evidence="4 5">
    <name type="scientific">Seminavis robusta</name>
    <dbReference type="NCBI Taxonomy" id="568900"/>
    <lineage>
        <taxon>Eukaryota</taxon>
        <taxon>Sar</taxon>
        <taxon>Stramenopiles</taxon>
        <taxon>Ochrophyta</taxon>
        <taxon>Bacillariophyta</taxon>
        <taxon>Bacillariophyceae</taxon>
        <taxon>Bacillariophycidae</taxon>
        <taxon>Naviculales</taxon>
        <taxon>Naviculaceae</taxon>
        <taxon>Seminavis</taxon>
    </lineage>
</organism>
<feature type="region of interest" description="Disordered" evidence="1">
    <location>
        <begin position="1"/>
        <end position="44"/>
    </location>
</feature>
<feature type="transmembrane region" description="Helical" evidence="2">
    <location>
        <begin position="54"/>
        <end position="80"/>
    </location>
</feature>
<dbReference type="InterPro" id="IPR054491">
    <property type="entry name" value="MGH1-like_GH"/>
</dbReference>